<evidence type="ECO:0000256" key="1">
    <source>
        <dbReference type="SAM" id="SignalP"/>
    </source>
</evidence>
<keyword evidence="3" id="KW-0378">Hydrolase</keyword>
<feature type="signal peptide" evidence="1">
    <location>
        <begin position="1"/>
        <end position="24"/>
    </location>
</feature>
<reference evidence="3 4" key="1">
    <citation type="submission" date="2018-10" db="EMBL/GenBank/DDBJ databases">
        <title>Genomic Encyclopedia of Archaeal and Bacterial Type Strains, Phase II (KMG-II): from individual species to whole genera.</title>
        <authorList>
            <person name="Goeker M."/>
        </authorList>
    </citation>
    <scope>NUCLEOTIDE SEQUENCE [LARGE SCALE GENOMIC DNA]</scope>
    <source>
        <strain evidence="3 4">DSM 14954</strain>
    </source>
</reference>
<dbReference type="InterPro" id="IPR017853">
    <property type="entry name" value="GH"/>
</dbReference>
<keyword evidence="4" id="KW-1185">Reference proteome</keyword>
<gene>
    <name evidence="3" type="ORF">C8N24_0921</name>
</gene>
<dbReference type="SUPFAM" id="SSF51445">
    <property type="entry name" value="(Trans)glycosidases"/>
    <property type="match status" value="1"/>
</dbReference>
<protein>
    <submittedName>
        <fullName evidence="3">Putative glycosyl hydrolase</fullName>
    </submittedName>
</protein>
<evidence type="ECO:0000313" key="3">
    <source>
        <dbReference type="EMBL" id="RKQ91104.1"/>
    </source>
</evidence>
<name>A0A660LDI5_9ACTN</name>
<dbReference type="Pfam" id="PF11790">
    <property type="entry name" value="Glyco_hydro_cc"/>
    <property type="match status" value="1"/>
</dbReference>
<feature type="domain" description="Asl1-like glycosyl hydrolase catalytic" evidence="2">
    <location>
        <begin position="122"/>
        <end position="299"/>
    </location>
</feature>
<evidence type="ECO:0000313" key="4">
    <source>
        <dbReference type="Proteomes" id="UP000278962"/>
    </source>
</evidence>
<accession>A0A660LDI5</accession>
<organism evidence="3 4">
    <name type="scientific">Solirubrobacter pauli</name>
    <dbReference type="NCBI Taxonomy" id="166793"/>
    <lineage>
        <taxon>Bacteria</taxon>
        <taxon>Bacillati</taxon>
        <taxon>Actinomycetota</taxon>
        <taxon>Thermoleophilia</taxon>
        <taxon>Solirubrobacterales</taxon>
        <taxon>Solirubrobacteraceae</taxon>
        <taxon>Solirubrobacter</taxon>
    </lineage>
</organism>
<dbReference type="AlphaFoldDB" id="A0A660LDI5"/>
<dbReference type="OrthoDB" id="5241468at2"/>
<proteinExistence type="predicted"/>
<dbReference type="InterPro" id="IPR024655">
    <property type="entry name" value="Asl1_glyco_hydro_catalytic"/>
</dbReference>
<feature type="chain" id="PRO_5024978910" evidence="1">
    <location>
        <begin position="25"/>
        <end position="312"/>
    </location>
</feature>
<comment type="caution">
    <text evidence="3">The sequence shown here is derived from an EMBL/GenBank/DDBJ whole genome shotgun (WGS) entry which is preliminary data.</text>
</comment>
<evidence type="ECO:0000259" key="2">
    <source>
        <dbReference type="Pfam" id="PF11790"/>
    </source>
</evidence>
<sequence>MHRTRTTIVVAVIAALAMCAPASANYRVGLSEQNAAVFSQPAWQALKLKRVRYIVPWDYVKAGHQVEVDQYLAAARAANQDVLLMFTAHRGCWNGRSYSKRKDCKAPSTSAYKKAVSAFRKQYPWIKTYAPWNEANHKSQPTASSPKRAAQYYSTLRSVCGRKCKVMAADVLDQSTVRTWLKSFIKYSKNKGRLWGLHNYKDVNRKQSKGLTTVLKTVPGEVWLTETGGITTFAPDFPTSATRAASSTKYMFTLADRFDSKRKGYKSKLTRLYVYRWFGEEGTNWDSGLVNPDGTSRPALEQFQKYAAKRLK</sequence>
<dbReference type="Gene3D" id="3.20.20.80">
    <property type="entry name" value="Glycosidases"/>
    <property type="match status" value="1"/>
</dbReference>
<dbReference type="Proteomes" id="UP000278962">
    <property type="component" value="Unassembled WGS sequence"/>
</dbReference>
<keyword evidence="1" id="KW-0732">Signal</keyword>
<dbReference type="RefSeq" id="WP_121248427.1">
    <property type="nucleotide sequence ID" value="NZ_RBIL01000001.1"/>
</dbReference>
<dbReference type="GO" id="GO:0016787">
    <property type="term" value="F:hydrolase activity"/>
    <property type="evidence" value="ECO:0007669"/>
    <property type="project" value="UniProtKB-KW"/>
</dbReference>
<dbReference type="EMBL" id="RBIL01000001">
    <property type="protein sequence ID" value="RKQ91104.1"/>
    <property type="molecule type" value="Genomic_DNA"/>
</dbReference>